<dbReference type="Proteomes" id="UP000032544">
    <property type="component" value="Unassembled WGS sequence"/>
</dbReference>
<dbReference type="STRING" id="1544798.LH29_00250"/>
<dbReference type="RefSeq" id="WP_045025555.1">
    <property type="nucleotide sequence ID" value="NZ_JRHC01000001.1"/>
</dbReference>
<dbReference type="AlphaFoldDB" id="A0A0D8JAI5"/>
<sequence length="145" mass="16020">MRQLVCPISKDVVDEKITRINALIGILLLITAFVMDSSIFLIVLMADFFMRAFTNVKLSPISYVSYCLSNALNLKEKPIAKAPKIFAARLGFVMSLIIVGLFFAQLNTAAIVVAGMLVFFASLEFAAGICMGCIIYTYIVLPFYK</sequence>
<keyword evidence="1" id="KW-0472">Membrane</keyword>
<feature type="domain" description="DUF4395" evidence="2">
    <location>
        <begin position="13"/>
        <end position="139"/>
    </location>
</feature>
<dbReference type="InterPro" id="IPR025508">
    <property type="entry name" value="DUF4395"/>
</dbReference>
<feature type="transmembrane region" description="Helical" evidence="1">
    <location>
        <begin position="86"/>
        <end position="104"/>
    </location>
</feature>
<gene>
    <name evidence="3" type="ORF">LH29_00250</name>
</gene>
<evidence type="ECO:0000256" key="1">
    <source>
        <dbReference type="SAM" id="Phobius"/>
    </source>
</evidence>
<dbReference type="OrthoDB" id="1261922at2"/>
<feature type="transmembrane region" description="Helical" evidence="1">
    <location>
        <begin position="110"/>
        <end position="141"/>
    </location>
</feature>
<proteinExistence type="predicted"/>
<accession>A0A0D8JAI5</accession>
<keyword evidence="4" id="KW-1185">Reference proteome</keyword>
<evidence type="ECO:0000313" key="4">
    <source>
        <dbReference type="Proteomes" id="UP000032544"/>
    </source>
</evidence>
<evidence type="ECO:0000313" key="3">
    <source>
        <dbReference type="EMBL" id="KJF44015.1"/>
    </source>
</evidence>
<dbReference type="Pfam" id="PF14340">
    <property type="entry name" value="DUF4395"/>
    <property type="match status" value="1"/>
</dbReference>
<keyword evidence="1" id="KW-0812">Transmembrane</keyword>
<evidence type="ECO:0000259" key="2">
    <source>
        <dbReference type="Pfam" id="PF14340"/>
    </source>
</evidence>
<reference evidence="3 4" key="1">
    <citation type="submission" date="2014-09" db="EMBL/GenBank/DDBJ databases">
        <title>Draft Genome Sequence of Draconibacterium sp. JN14CK-3.</title>
        <authorList>
            <person name="Dong C."/>
            <person name="Lai Q."/>
            <person name="Shao Z."/>
        </authorList>
    </citation>
    <scope>NUCLEOTIDE SEQUENCE [LARGE SCALE GENOMIC DNA]</scope>
    <source>
        <strain evidence="3 4">JN14CK-3</strain>
    </source>
</reference>
<feature type="transmembrane region" description="Helical" evidence="1">
    <location>
        <begin position="20"/>
        <end position="46"/>
    </location>
</feature>
<protein>
    <recommendedName>
        <fullName evidence="2">DUF4395 domain-containing protein</fullName>
    </recommendedName>
</protein>
<organism evidence="3 4">
    <name type="scientific">Draconibacterium sediminis</name>
    <dbReference type="NCBI Taxonomy" id="1544798"/>
    <lineage>
        <taxon>Bacteria</taxon>
        <taxon>Pseudomonadati</taxon>
        <taxon>Bacteroidota</taxon>
        <taxon>Bacteroidia</taxon>
        <taxon>Marinilabiliales</taxon>
        <taxon>Prolixibacteraceae</taxon>
        <taxon>Draconibacterium</taxon>
    </lineage>
</organism>
<dbReference type="EMBL" id="JRHC01000001">
    <property type="protein sequence ID" value="KJF44015.1"/>
    <property type="molecule type" value="Genomic_DNA"/>
</dbReference>
<comment type="caution">
    <text evidence="3">The sequence shown here is derived from an EMBL/GenBank/DDBJ whole genome shotgun (WGS) entry which is preliminary data.</text>
</comment>
<keyword evidence="1" id="KW-1133">Transmembrane helix</keyword>
<name>A0A0D8JAI5_9BACT</name>